<name>A0A0M3HMD3_ASCLU</name>
<reference evidence="2" key="1">
    <citation type="submission" date="2017-02" db="UniProtKB">
        <authorList>
            <consortium name="WormBaseParasite"/>
        </authorList>
    </citation>
    <scope>IDENTIFICATION</scope>
</reference>
<dbReference type="WBParaSite" id="ALUE_0000267801-mRNA-1">
    <property type="protein sequence ID" value="ALUE_0000267801-mRNA-1"/>
    <property type="gene ID" value="ALUE_0000267801"/>
</dbReference>
<organism evidence="1 2">
    <name type="scientific">Ascaris lumbricoides</name>
    <name type="common">Giant roundworm</name>
    <dbReference type="NCBI Taxonomy" id="6252"/>
    <lineage>
        <taxon>Eukaryota</taxon>
        <taxon>Metazoa</taxon>
        <taxon>Ecdysozoa</taxon>
        <taxon>Nematoda</taxon>
        <taxon>Chromadorea</taxon>
        <taxon>Rhabditida</taxon>
        <taxon>Spirurina</taxon>
        <taxon>Ascaridomorpha</taxon>
        <taxon>Ascaridoidea</taxon>
        <taxon>Ascarididae</taxon>
        <taxon>Ascaris</taxon>
    </lineage>
</organism>
<sequence length="85" mass="9457">MTSVFTISYGEVKEITLGMAPHIVYRTIGGMLDIFFFPGPTPDDVIRQFTALVGKPAVPPYWSLGFQVIINSALTFNNFYQHLSA</sequence>
<dbReference type="CDD" id="cd14752">
    <property type="entry name" value="GH31_N"/>
    <property type="match status" value="1"/>
</dbReference>
<dbReference type="PANTHER" id="PTHR22762:SF133">
    <property type="entry name" value="P-TYPE DOMAIN-CONTAINING PROTEIN"/>
    <property type="match status" value="1"/>
</dbReference>
<evidence type="ECO:0000313" key="2">
    <source>
        <dbReference type="WBParaSite" id="ALUE_0000267801-mRNA-1"/>
    </source>
</evidence>
<dbReference type="PANTHER" id="PTHR22762">
    <property type="entry name" value="ALPHA-GLUCOSIDASE"/>
    <property type="match status" value="1"/>
</dbReference>
<evidence type="ECO:0000313" key="1">
    <source>
        <dbReference type="Proteomes" id="UP000036681"/>
    </source>
</evidence>
<keyword evidence="1" id="KW-1185">Reference proteome</keyword>
<proteinExistence type="predicted"/>
<dbReference type="Proteomes" id="UP000036681">
    <property type="component" value="Unplaced"/>
</dbReference>
<accession>A0A0M3HMD3</accession>
<dbReference type="GO" id="GO:0004558">
    <property type="term" value="F:alpha-1,4-glucosidase activity"/>
    <property type="evidence" value="ECO:0007669"/>
    <property type="project" value="TreeGrafter"/>
</dbReference>
<dbReference type="Gene3D" id="2.60.40.1760">
    <property type="entry name" value="glycosyl hydrolase (family 31)"/>
    <property type="match status" value="1"/>
</dbReference>
<protein>
    <submittedName>
        <fullName evidence="2">Alpha-glucosidase</fullName>
    </submittedName>
</protein>
<dbReference type="AlphaFoldDB" id="A0A0M3HMD3"/>